<reference evidence="1 2" key="1">
    <citation type="submission" date="2023-09" db="EMBL/GenBank/DDBJ databases">
        <title>Genomes of two closely related lineages of the louse Polyplax serrata with different host specificities.</title>
        <authorList>
            <person name="Martinu J."/>
            <person name="Tarabai H."/>
            <person name="Stefka J."/>
            <person name="Hypsa V."/>
        </authorList>
    </citation>
    <scope>NUCLEOTIDE SEQUENCE [LARGE SCALE GENOMIC DNA]</scope>
    <source>
        <strain evidence="1">98ZLc_SE</strain>
    </source>
</reference>
<evidence type="ECO:0000313" key="1">
    <source>
        <dbReference type="EMBL" id="KAK6633999.1"/>
    </source>
</evidence>
<organism evidence="1 2">
    <name type="scientific">Polyplax serrata</name>
    <name type="common">Common mouse louse</name>
    <dbReference type="NCBI Taxonomy" id="468196"/>
    <lineage>
        <taxon>Eukaryota</taxon>
        <taxon>Metazoa</taxon>
        <taxon>Ecdysozoa</taxon>
        <taxon>Arthropoda</taxon>
        <taxon>Hexapoda</taxon>
        <taxon>Insecta</taxon>
        <taxon>Pterygota</taxon>
        <taxon>Neoptera</taxon>
        <taxon>Paraneoptera</taxon>
        <taxon>Psocodea</taxon>
        <taxon>Troctomorpha</taxon>
        <taxon>Phthiraptera</taxon>
        <taxon>Anoplura</taxon>
        <taxon>Polyplacidae</taxon>
        <taxon>Polyplax</taxon>
    </lineage>
</organism>
<dbReference type="EMBL" id="JAWJWF010000004">
    <property type="protein sequence ID" value="KAK6633999.1"/>
    <property type="molecule type" value="Genomic_DNA"/>
</dbReference>
<sequence length="107" mass="11930">MATALGKRPTRQVPSYTRRLGRSYRKLKSKGVAMENWEKSVADEKTLNNQLLQGSTRKLYQVPGIVRYSCGVTGEVAVCGRWTLDSVATCDQSGKSRDYQDAEKLGK</sequence>
<protein>
    <submittedName>
        <fullName evidence="1">Uncharacterized protein</fullName>
    </submittedName>
</protein>
<dbReference type="Proteomes" id="UP001359485">
    <property type="component" value="Unassembled WGS sequence"/>
</dbReference>
<proteinExistence type="predicted"/>
<comment type="caution">
    <text evidence="1">The sequence shown here is derived from an EMBL/GenBank/DDBJ whole genome shotgun (WGS) entry which is preliminary data.</text>
</comment>
<accession>A0ABR1B3B2</accession>
<gene>
    <name evidence="1" type="ORF">RUM44_004606</name>
</gene>
<name>A0ABR1B3B2_POLSC</name>
<keyword evidence="2" id="KW-1185">Reference proteome</keyword>
<evidence type="ECO:0000313" key="2">
    <source>
        <dbReference type="Proteomes" id="UP001359485"/>
    </source>
</evidence>